<evidence type="ECO:0000313" key="3">
    <source>
        <dbReference type="Proteomes" id="UP000032233"/>
    </source>
</evidence>
<protein>
    <submittedName>
        <fullName evidence="2">Uncharacterized protein</fullName>
    </submittedName>
</protein>
<reference evidence="2 3" key="1">
    <citation type="submission" date="2013-11" db="EMBL/GenBank/DDBJ databases">
        <title>Metagenomic analysis of a methanogenic consortium involved in long chain n-alkane degradation.</title>
        <authorList>
            <person name="Davidova I.A."/>
            <person name="Callaghan A.V."/>
            <person name="Wawrik B."/>
            <person name="Pruitt S."/>
            <person name="Marks C."/>
            <person name="Duncan K.E."/>
            <person name="Suflita J.M."/>
        </authorList>
    </citation>
    <scope>NUCLEOTIDE SEQUENCE [LARGE SCALE GENOMIC DNA]</scope>
    <source>
        <strain evidence="2 3">SPR</strain>
    </source>
</reference>
<dbReference type="RefSeq" id="WP_044347317.1">
    <property type="nucleotide sequence ID" value="NZ_AZAC01000005.1"/>
</dbReference>
<dbReference type="EMBL" id="AZAC01000005">
    <property type="protein sequence ID" value="KIX15058.1"/>
    <property type="molecule type" value="Genomic_DNA"/>
</dbReference>
<dbReference type="Proteomes" id="UP000032233">
    <property type="component" value="Unassembled WGS sequence"/>
</dbReference>
<accession>A0A0D2HXN2</accession>
<dbReference type="AlphaFoldDB" id="A0A0D2HXN2"/>
<name>A0A0D2HXN2_9BACT</name>
<dbReference type="STRING" id="1429043.X474_06010"/>
<organism evidence="2 3">
    <name type="scientific">Dethiosulfatarculus sandiegensis</name>
    <dbReference type="NCBI Taxonomy" id="1429043"/>
    <lineage>
        <taxon>Bacteria</taxon>
        <taxon>Pseudomonadati</taxon>
        <taxon>Thermodesulfobacteriota</taxon>
        <taxon>Desulfarculia</taxon>
        <taxon>Desulfarculales</taxon>
        <taxon>Desulfarculaceae</taxon>
        <taxon>Dethiosulfatarculus</taxon>
    </lineage>
</organism>
<evidence type="ECO:0000313" key="2">
    <source>
        <dbReference type="EMBL" id="KIX15058.1"/>
    </source>
</evidence>
<evidence type="ECO:0000256" key="1">
    <source>
        <dbReference type="SAM" id="MobiDB-lite"/>
    </source>
</evidence>
<comment type="caution">
    <text evidence="2">The sequence shown here is derived from an EMBL/GenBank/DDBJ whole genome shotgun (WGS) entry which is preliminary data.</text>
</comment>
<sequence length="60" mass="6706">MLADISVIRPVQGPGSRASGKKKTRKSDPLYKIIPRSKGQKSGRRKPDMEHKGQRLNSYA</sequence>
<gene>
    <name evidence="2" type="ORF">X474_06010</name>
</gene>
<dbReference type="InParanoid" id="A0A0D2HXN2"/>
<keyword evidence="3" id="KW-1185">Reference proteome</keyword>
<proteinExistence type="predicted"/>
<feature type="region of interest" description="Disordered" evidence="1">
    <location>
        <begin position="1"/>
        <end position="60"/>
    </location>
</feature>